<evidence type="ECO:0000256" key="2">
    <source>
        <dbReference type="ARBA" id="ARBA00023125"/>
    </source>
</evidence>
<sequence>MFFPWMNQSNYQYAAQPQHNQCLNYQEQSYTSSSYLDRSSMDFSTTPFGDQEEHDEVTDPSDSLHNKRERFRVKQMNAAFDLLREHLPNPDAINNQTSGKRLKSRRRNCRRISKVKTLRLAVQYINDLLKILEDLNRA</sequence>
<dbReference type="GO" id="GO:0090575">
    <property type="term" value="C:RNA polymerase II transcription regulator complex"/>
    <property type="evidence" value="ECO:0007669"/>
    <property type="project" value="TreeGrafter"/>
</dbReference>
<evidence type="ECO:0000259" key="4">
    <source>
        <dbReference type="PROSITE" id="PS50888"/>
    </source>
</evidence>
<dbReference type="InterPro" id="IPR015660">
    <property type="entry name" value="MASH1/Ascl1a-like"/>
</dbReference>
<dbReference type="Proteomes" id="UP000278807">
    <property type="component" value="Unassembled WGS sequence"/>
</dbReference>
<feature type="domain" description="BHLH" evidence="4">
    <location>
        <begin position="60"/>
        <end position="128"/>
    </location>
</feature>
<evidence type="ECO:0000256" key="3">
    <source>
        <dbReference type="SAM" id="MobiDB-lite"/>
    </source>
</evidence>
<organism evidence="7">
    <name type="scientific">Rodentolepis nana</name>
    <name type="common">Dwarf tapeworm</name>
    <name type="synonym">Hymenolepis nana</name>
    <dbReference type="NCBI Taxonomy" id="102285"/>
    <lineage>
        <taxon>Eukaryota</taxon>
        <taxon>Metazoa</taxon>
        <taxon>Spiralia</taxon>
        <taxon>Lophotrochozoa</taxon>
        <taxon>Platyhelminthes</taxon>
        <taxon>Cestoda</taxon>
        <taxon>Eucestoda</taxon>
        <taxon>Cyclophyllidea</taxon>
        <taxon>Hymenolepididae</taxon>
        <taxon>Rodentolepis</taxon>
    </lineage>
</organism>
<accession>A0A0R3TF23</accession>
<dbReference type="STRING" id="102285.A0A0R3TF23"/>
<dbReference type="GO" id="GO:0007399">
    <property type="term" value="P:nervous system development"/>
    <property type="evidence" value="ECO:0007669"/>
    <property type="project" value="UniProtKB-KW"/>
</dbReference>
<feature type="compositionally biased region" description="Acidic residues" evidence="3">
    <location>
        <begin position="50"/>
        <end position="59"/>
    </location>
</feature>
<keyword evidence="2" id="KW-0238">DNA-binding</keyword>
<reference evidence="7" key="1">
    <citation type="submission" date="2017-02" db="UniProtKB">
        <authorList>
            <consortium name="WormBaseParasite"/>
        </authorList>
    </citation>
    <scope>IDENTIFICATION</scope>
</reference>
<dbReference type="PANTHER" id="PTHR13935:SF106">
    <property type="entry name" value="ACHAETE-SCUTE COMPLEX PROTEIN T5-RELATED"/>
    <property type="match status" value="1"/>
</dbReference>
<feature type="region of interest" description="Disordered" evidence="3">
    <location>
        <begin position="36"/>
        <end position="67"/>
    </location>
</feature>
<dbReference type="SUPFAM" id="SSF47459">
    <property type="entry name" value="HLH, helix-loop-helix DNA-binding domain"/>
    <property type="match status" value="1"/>
</dbReference>
<dbReference type="CDD" id="cd11418">
    <property type="entry name" value="bHLH_TS_ASCL"/>
    <property type="match status" value="1"/>
</dbReference>
<dbReference type="WBParaSite" id="HNAJ_0000566201-mRNA-1">
    <property type="protein sequence ID" value="HNAJ_0000566201-mRNA-1"/>
    <property type="gene ID" value="HNAJ_0000566201"/>
</dbReference>
<dbReference type="GO" id="GO:0000981">
    <property type="term" value="F:DNA-binding transcription factor activity, RNA polymerase II-specific"/>
    <property type="evidence" value="ECO:0007669"/>
    <property type="project" value="TreeGrafter"/>
</dbReference>
<gene>
    <name evidence="5" type="ORF">HNAJ_LOCUS5660</name>
</gene>
<dbReference type="AlphaFoldDB" id="A0A0R3TF23"/>
<keyword evidence="1" id="KW-0524">Neurogenesis</keyword>
<dbReference type="PROSITE" id="PS50888">
    <property type="entry name" value="BHLH"/>
    <property type="match status" value="1"/>
</dbReference>
<dbReference type="PANTHER" id="PTHR13935">
    <property type="entry name" value="ACHAETE-SCUTE TRANSCRIPTION FACTOR-RELATED"/>
    <property type="match status" value="1"/>
</dbReference>
<protein>
    <submittedName>
        <fullName evidence="7">BHLH domain-containing protein</fullName>
    </submittedName>
</protein>
<evidence type="ECO:0000313" key="5">
    <source>
        <dbReference type="EMBL" id="VDO01520.1"/>
    </source>
</evidence>
<dbReference type="EMBL" id="UZAE01005141">
    <property type="protein sequence ID" value="VDO01520.1"/>
    <property type="molecule type" value="Genomic_DNA"/>
</dbReference>
<evidence type="ECO:0000256" key="1">
    <source>
        <dbReference type="ARBA" id="ARBA00022902"/>
    </source>
</evidence>
<dbReference type="OrthoDB" id="9946827at2759"/>
<dbReference type="InterPro" id="IPR011598">
    <property type="entry name" value="bHLH_dom"/>
</dbReference>
<dbReference type="Pfam" id="PF00010">
    <property type="entry name" value="HLH"/>
    <property type="match status" value="1"/>
</dbReference>
<reference evidence="5 6" key="2">
    <citation type="submission" date="2018-11" db="EMBL/GenBank/DDBJ databases">
        <authorList>
            <consortium name="Pathogen Informatics"/>
        </authorList>
    </citation>
    <scope>NUCLEOTIDE SEQUENCE [LARGE SCALE GENOMIC DNA]</scope>
</reference>
<evidence type="ECO:0000313" key="7">
    <source>
        <dbReference type="WBParaSite" id="HNAJ_0000566201-mRNA-1"/>
    </source>
</evidence>
<dbReference type="GO" id="GO:0046983">
    <property type="term" value="F:protein dimerization activity"/>
    <property type="evidence" value="ECO:0007669"/>
    <property type="project" value="InterPro"/>
</dbReference>
<dbReference type="InterPro" id="IPR036638">
    <property type="entry name" value="HLH_DNA-bd_sf"/>
</dbReference>
<dbReference type="Gene3D" id="4.10.280.10">
    <property type="entry name" value="Helix-loop-helix DNA-binding domain"/>
    <property type="match status" value="1"/>
</dbReference>
<dbReference type="GO" id="GO:0000977">
    <property type="term" value="F:RNA polymerase II transcription regulatory region sequence-specific DNA binding"/>
    <property type="evidence" value="ECO:0007669"/>
    <property type="project" value="TreeGrafter"/>
</dbReference>
<keyword evidence="6" id="KW-1185">Reference proteome</keyword>
<evidence type="ECO:0000313" key="6">
    <source>
        <dbReference type="Proteomes" id="UP000278807"/>
    </source>
</evidence>
<dbReference type="SMART" id="SM00353">
    <property type="entry name" value="HLH"/>
    <property type="match status" value="1"/>
</dbReference>
<name>A0A0R3TF23_RODNA</name>
<proteinExistence type="predicted"/>